<evidence type="ECO:0000313" key="5">
    <source>
        <dbReference type="Proteomes" id="UP001062632"/>
    </source>
</evidence>
<evidence type="ECO:0000256" key="2">
    <source>
        <dbReference type="ARBA" id="ARBA00023315"/>
    </source>
</evidence>
<sequence>MVEKSTITLRAAHEGDLEVILEITNHAILHTDTLWMNTPLTLDQRRVWMEQRQEAGYPVIVACDTEGQTIGFGSYGPFRPYEGYARTVEHSVYVAASHQGKGVGALLLTALIESARQKNIHVMVAGIAAGNVASEALHKRFGFQPSGVLPQVGYKQGRWLDLLFMTLCLTTTNDL</sequence>
<proteinExistence type="predicted"/>
<keyword evidence="5" id="KW-1185">Reference proteome</keyword>
<dbReference type="PANTHER" id="PTHR43072">
    <property type="entry name" value="N-ACETYLTRANSFERASE"/>
    <property type="match status" value="1"/>
</dbReference>
<dbReference type="EMBL" id="BAQC01000105">
    <property type="protein sequence ID" value="GBR55313.1"/>
    <property type="molecule type" value="Genomic_DNA"/>
</dbReference>
<dbReference type="Pfam" id="PF00583">
    <property type="entry name" value="Acetyltransf_1"/>
    <property type="match status" value="1"/>
</dbReference>
<evidence type="ECO:0000259" key="3">
    <source>
        <dbReference type="PROSITE" id="PS51186"/>
    </source>
</evidence>
<feature type="domain" description="N-acetyltransferase" evidence="3">
    <location>
        <begin position="7"/>
        <end position="166"/>
    </location>
</feature>
<evidence type="ECO:0000256" key="1">
    <source>
        <dbReference type="ARBA" id="ARBA00022679"/>
    </source>
</evidence>
<organism evidence="4 5">
    <name type="scientific">Neokomagataea thailandica NBRC 106555</name>
    <dbReference type="NCBI Taxonomy" id="1223520"/>
    <lineage>
        <taxon>Bacteria</taxon>
        <taxon>Pseudomonadati</taxon>
        <taxon>Pseudomonadota</taxon>
        <taxon>Alphaproteobacteria</taxon>
        <taxon>Acetobacterales</taxon>
        <taxon>Acetobacteraceae</taxon>
        <taxon>Neokomagataea</taxon>
    </lineage>
</organism>
<dbReference type="PANTHER" id="PTHR43072:SF23">
    <property type="entry name" value="UPF0039 PROTEIN C11D3.02C"/>
    <property type="match status" value="1"/>
</dbReference>
<dbReference type="InterPro" id="IPR000182">
    <property type="entry name" value="GNAT_dom"/>
</dbReference>
<dbReference type="InterPro" id="IPR016181">
    <property type="entry name" value="Acyl_CoA_acyltransferase"/>
</dbReference>
<evidence type="ECO:0000313" key="4">
    <source>
        <dbReference type="EMBL" id="GBR55313.1"/>
    </source>
</evidence>
<dbReference type="Proteomes" id="UP001062632">
    <property type="component" value="Unassembled WGS sequence"/>
</dbReference>
<reference evidence="4 5" key="1">
    <citation type="submission" date="2013-04" db="EMBL/GenBank/DDBJ databases">
        <title>The genome sequencing project of 58 acetic acid bacteria.</title>
        <authorList>
            <person name="Okamoto-Kainuma A."/>
            <person name="Ishikawa M."/>
            <person name="Umino S."/>
            <person name="Koizumi Y."/>
            <person name="Shiwa Y."/>
            <person name="Yoshikawa H."/>
            <person name="Matsutani M."/>
            <person name="Matsushita K."/>
        </authorList>
    </citation>
    <scope>NUCLEOTIDE SEQUENCE [LARGE SCALE GENOMIC DNA]</scope>
    <source>
        <strain evidence="4 5">NBRC 106555</strain>
    </source>
</reference>
<keyword evidence="1" id="KW-0808">Transferase</keyword>
<dbReference type="PROSITE" id="PS51186">
    <property type="entry name" value="GNAT"/>
    <property type="match status" value="1"/>
</dbReference>
<comment type="caution">
    <text evidence="4">The sequence shown here is derived from an EMBL/GenBank/DDBJ whole genome shotgun (WGS) entry which is preliminary data.</text>
</comment>
<dbReference type="CDD" id="cd04301">
    <property type="entry name" value="NAT_SF"/>
    <property type="match status" value="1"/>
</dbReference>
<gene>
    <name evidence="4" type="ORF">AA106555_1991</name>
</gene>
<accession>A0ABQ0QSJ1</accession>
<dbReference type="RefSeq" id="WP_170211093.1">
    <property type="nucleotide sequence ID" value="NZ_BAQC01000105.1"/>
</dbReference>
<dbReference type="Gene3D" id="3.40.630.30">
    <property type="match status" value="1"/>
</dbReference>
<name>A0ABQ0QSJ1_9PROT</name>
<keyword evidence="2" id="KW-0012">Acyltransferase</keyword>
<dbReference type="SUPFAM" id="SSF55729">
    <property type="entry name" value="Acyl-CoA N-acyltransferases (Nat)"/>
    <property type="match status" value="1"/>
</dbReference>
<protein>
    <submittedName>
        <fullName evidence="4">Acetyltransferase</fullName>
    </submittedName>
</protein>